<proteinExistence type="predicted"/>
<evidence type="ECO:0000313" key="3">
    <source>
        <dbReference type="Proteomes" id="UP001057498"/>
    </source>
</evidence>
<organism evidence="2 3">
    <name type="scientific">Sphaerotilus microaerophilus</name>
    <dbReference type="NCBI Taxonomy" id="2914710"/>
    <lineage>
        <taxon>Bacteria</taxon>
        <taxon>Pseudomonadati</taxon>
        <taxon>Pseudomonadota</taxon>
        <taxon>Betaproteobacteria</taxon>
        <taxon>Burkholderiales</taxon>
        <taxon>Sphaerotilaceae</taxon>
        <taxon>Sphaerotilus</taxon>
    </lineage>
</organism>
<protein>
    <submittedName>
        <fullName evidence="2">Uncharacterized protein</fullName>
    </submittedName>
</protein>
<keyword evidence="3" id="KW-1185">Reference proteome</keyword>
<name>A0ABN6PJZ2_9BURK</name>
<reference evidence="2" key="1">
    <citation type="submission" date="2022-04" db="EMBL/GenBank/DDBJ databases">
        <title>Whole genome sequence of Sphaerotilus sp. FB-5.</title>
        <authorList>
            <person name="Takeda M."/>
            <person name="Narihara S."/>
            <person name="Akimoto M."/>
            <person name="Akimoto R."/>
            <person name="Nishiyashiki S."/>
            <person name="Murakami T."/>
        </authorList>
    </citation>
    <scope>NUCLEOTIDE SEQUENCE</scope>
    <source>
        <strain evidence="2">FB-5</strain>
    </source>
</reference>
<evidence type="ECO:0000313" key="2">
    <source>
        <dbReference type="EMBL" id="BDI05405.1"/>
    </source>
</evidence>
<evidence type="ECO:0000256" key="1">
    <source>
        <dbReference type="SAM" id="MobiDB-lite"/>
    </source>
</evidence>
<feature type="region of interest" description="Disordered" evidence="1">
    <location>
        <begin position="1"/>
        <end position="24"/>
    </location>
</feature>
<dbReference type="EMBL" id="AP025730">
    <property type="protein sequence ID" value="BDI05405.1"/>
    <property type="molecule type" value="Genomic_DNA"/>
</dbReference>
<accession>A0ABN6PJZ2</accession>
<gene>
    <name evidence="2" type="ORF">CATMQ487_23750</name>
</gene>
<sequence length="72" mass="7970">MAGESPSDTEEQASNALPARLKADQRQAVAQAREIRPRAWERRVTLMGTPVRCPPRGRLRCVERDDTVSPAG</sequence>
<dbReference type="Proteomes" id="UP001057498">
    <property type="component" value="Chromosome"/>
</dbReference>